<sequence length="298" mass="34416">MKKLSLQYLLFLAILTVAIVTSQILVQKTISDSKSDSRIINISGRQRMLSQKITKAALKLQDSKTREEYYSTKQELSNAAELWTQSHKALQFGNENIDVTDMNKSERLLELFVEIQPYYADILAAVEDIKKIGFSRSTQETQMQQLNQSTQIILDNEASFLKLMNDITFEYDRLASRKVEQLSISEYTLLAVALILILLEAFFIFRPMIKSAKKKETEISELHEYVQKSITFLGQTEQEKHYASSQINEANEKINELVAANYELKRKLNELENTKGEKKEKETPVKRKKKDTTKKQSL</sequence>
<keyword evidence="3 6" id="KW-1133">Transmembrane helix</keyword>
<feature type="compositionally biased region" description="Basic residues" evidence="5">
    <location>
        <begin position="286"/>
        <end position="298"/>
    </location>
</feature>
<dbReference type="EMBL" id="CP106679">
    <property type="protein sequence ID" value="UXP33298.1"/>
    <property type="molecule type" value="Genomic_DNA"/>
</dbReference>
<keyword evidence="9" id="KW-1185">Reference proteome</keyword>
<feature type="transmembrane region" description="Helical" evidence="6">
    <location>
        <begin position="187"/>
        <end position="205"/>
    </location>
</feature>
<evidence type="ECO:0000313" key="9">
    <source>
        <dbReference type="Proteomes" id="UP001065174"/>
    </source>
</evidence>
<comment type="subcellular location">
    <subcellularLocation>
        <location evidence="1">Membrane</location>
        <topology evidence="1">Multi-pass membrane protein</topology>
    </subcellularLocation>
</comment>
<evidence type="ECO:0000256" key="2">
    <source>
        <dbReference type="ARBA" id="ARBA00022692"/>
    </source>
</evidence>
<dbReference type="Proteomes" id="UP001065174">
    <property type="component" value="Chromosome"/>
</dbReference>
<evidence type="ECO:0000256" key="4">
    <source>
        <dbReference type="ARBA" id="ARBA00023136"/>
    </source>
</evidence>
<reference evidence="8" key="1">
    <citation type="submission" date="2022-09" db="EMBL/GenBank/DDBJ databases">
        <title>Comparative genomics and taxonomic characterization of three novel marine species of genus Reichenbachiella exhibiting antioxidant and polysaccharide degradation activities.</title>
        <authorList>
            <person name="Muhammad N."/>
            <person name="Lee Y.-J."/>
            <person name="Ko J."/>
            <person name="Kim S.-G."/>
        </authorList>
    </citation>
    <scope>NUCLEOTIDE SEQUENCE</scope>
    <source>
        <strain evidence="8">BKB1-1</strain>
    </source>
</reference>
<feature type="region of interest" description="Disordered" evidence="5">
    <location>
        <begin position="270"/>
        <end position="298"/>
    </location>
</feature>
<evidence type="ECO:0000313" key="8">
    <source>
        <dbReference type="EMBL" id="UXP33298.1"/>
    </source>
</evidence>
<feature type="compositionally biased region" description="Basic and acidic residues" evidence="5">
    <location>
        <begin position="270"/>
        <end position="285"/>
    </location>
</feature>
<dbReference type="InterPro" id="IPR029095">
    <property type="entry name" value="NarX-like_N"/>
</dbReference>
<name>A0ABY6CV89_9BACT</name>
<proteinExistence type="predicted"/>
<evidence type="ECO:0000256" key="3">
    <source>
        <dbReference type="ARBA" id="ARBA00022989"/>
    </source>
</evidence>
<dbReference type="RefSeq" id="WP_262310727.1">
    <property type="nucleotide sequence ID" value="NZ_CP106679.1"/>
</dbReference>
<protein>
    <submittedName>
        <fullName evidence="8">Type IV pili methyl-accepting chemotaxis transducer N-terminal domain-containing protein</fullName>
    </submittedName>
</protein>
<dbReference type="Pfam" id="PF13675">
    <property type="entry name" value="PilJ"/>
    <property type="match status" value="1"/>
</dbReference>
<feature type="domain" description="NarX-like N-terminal" evidence="7">
    <location>
        <begin position="30"/>
        <end position="132"/>
    </location>
</feature>
<accession>A0ABY6CV89</accession>
<organism evidence="8 9">
    <name type="scientific">Reichenbachiella agarivorans</name>
    <dbReference type="NCBI Taxonomy" id="2979464"/>
    <lineage>
        <taxon>Bacteria</taxon>
        <taxon>Pseudomonadati</taxon>
        <taxon>Bacteroidota</taxon>
        <taxon>Cytophagia</taxon>
        <taxon>Cytophagales</taxon>
        <taxon>Reichenbachiellaceae</taxon>
        <taxon>Reichenbachiella</taxon>
    </lineage>
</organism>
<evidence type="ECO:0000256" key="1">
    <source>
        <dbReference type="ARBA" id="ARBA00004141"/>
    </source>
</evidence>
<keyword evidence="4 6" id="KW-0472">Membrane</keyword>
<evidence type="ECO:0000256" key="6">
    <source>
        <dbReference type="SAM" id="Phobius"/>
    </source>
</evidence>
<gene>
    <name evidence="8" type="ORF">N6H18_04955</name>
</gene>
<evidence type="ECO:0000259" key="7">
    <source>
        <dbReference type="Pfam" id="PF13675"/>
    </source>
</evidence>
<evidence type="ECO:0000256" key="5">
    <source>
        <dbReference type="SAM" id="MobiDB-lite"/>
    </source>
</evidence>
<keyword evidence="2 6" id="KW-0812">Transmembrane</keyword>